<dbReference type="AlphaFoldDB" id="A0AAN8PKS0"/>
<name>A0AAN8PKS0_POLSC</name>
<reference evidence="2 3" key="1">
    <citation type="submission" date="2023-10" db="EMBL/GenBank/DDBJ databases">
        <title>Genomes of two closely related lineages of the louse Polyplax serrata with different host specificities.</title>
        <authorList>
            <person name="Martinu J."/>
            <person name="Tarabai H."/>
            <person name="Stefka J."/>
            <person name="Hypsa V."/>
        </authorList>
    </citation>
    <scope>NUCLEOTIDE SEQUENCE [LARGE SCALE GENOMIC DNA]</scope>
    <source>
        <strain evidence="2">HR10_N</strain>
    </source>
</reference>
<dbReference type="Proteomes" id="UP001372834">
    <property type="component" value="Unassembled WGS sequence"/>
</dbReference>
<dbReference type="EMBL" id="JAWJWE010000004">
    <property type="protein sequence ID" value="KAK6636707.1"/>
    <property type="molecule type" value="Genomic_DNA"/>
</dbReference>
<evidence type="ECO:0000256" key="1">
    <source>
        <dbReference type="SAM" id="MobiDB-lite"/>
    </source>
</evidence>
<comment type="caution">
    <text evidence="2">The sequence shown here is derived from an EMBL/GenBank/DDBJ whole genome shotgun (WGS) entry which is preliminary data.</text>
</comment>
<evidence type="ECO:0000313" key="3">
    <source>
        <dbReference type="Proteomes" id="UP001372834"/>
    </source>
</evidence>
<sequence>MEATPEDEMEVLKKRRQRPLTYWEPESPGGPPGDPCGLLTVQRLLLKFNRSIDFDCGGEQVVGRV</sequence>
<accession>A0AAN8PKS0</accession>
<protein>
    <submittedName>
        <fullName evidence="2">Uncharacterized protein</fullName>
    </submittedName>
</protein>
<proteinExistence type="predicted"/>
<gene>
    <name evidence="2" type="ORF">RUM43_010370</name>
</gene>
<evidence type="ECO:0000313" key="2">
    <source>
        <dbReference type="EMBL" id="KAK6636707.1"/>
    </source>
</evidence>
<organism evidence="2 3">
    <name type="scientific">Polyplax serrata</name>
    <name type="common">Common mouse louse</name>
    <dbReference type="NCBI Taxonomy" id="468196"/>
    <lineage>
        <taxon>Eukaryota</taxon>
        <taxon>Metazoa</taxon>
        <taxon>Ecdysozoa</taxon>
        <taxon>Arthropoda</taxon>
        <taxon>Hexapoda</taxon>
        <taxon>Insecta</taxon>
        <taxon>Pterygota</taxon>
        <taxon>Neoptera</taxon>
        <taxon>Paraneoptera</taxon>
        <taxon>Psocodea</taxon>
        <taxon>Troctomorpha</taxon>
        <taxon>Phthiraptera</taxon>
        <taxon>Anoplura</taxon>
        <taxon>Polyplacidae</taxon>
        <taxon>Polyplax</taxon>
    </lineage>
</organism>
<feature type="region of interest" description="Disordered" evidence="1">
    <location>
        <begin position="1"/>
        <end position="35"/>
    </location>
</feature>